<comment type="caution">
    <text evidence="2">The sequence shown here is derived from an EMBL/GenBank/DDBJ whole genome shotgun (WGS) entry which is preliminary data.</text>
</comment>
<accession>A0A0W0U2J3</accession>
<dbReference type="PATRIC" id="fig|45065.4.peg.832"/>
<dbReference type="OrthoDB" id="9808881at2"/>
<keyword evidence="3" id="KW-1185">Reference proteome</keyword>
<dbReference type="EMBL" id="LNYC01000023">
    <property type="protein sequence ID" value="KTD01978.1"/>
    <property type="molecule type" value="Genomic_DNA"/>
</dbReference>
<dbReference type="STRING" id="45065.Lgee_0774"/>
<dbReference type="AlphaFoldDB" id="A0A0W0U2J3"/>
<feature type="compositionally biased region" description="Basic and acidic residues" evidence="1">
    <location>
        <begin position="102"/>
        <end position="119"/>
    </location>
</feature>
<gene>
    <name evidence="2" type="ORF">Lgee_0774</name>
</gene>
<dbReference type="Proteomes" id="UP000054785">
    <property type="component" value="Unassembled WGS sequence"/>
</dbReference>
<protein>
    <submittedName>
        <fullName evidence="2">Putative Smr domain protein</fullName>
    </submittedName>
</protein>
<sequence>MDVEKRKPSGLPGVGEPPDTLPSRESFLVDESPEMYRKHREIEQRELRRISRVHARDHAERPDVAPEGELQNSILQHPALDSQRFDGIDPSVNPEPPLNTEARLKYDNELREQEMEKQLRLGNMPKFSTAPKPPGQ</sequence>
<evidence type="ECO:0000313" key="3">
    <source>
        <dbReference type="Proteomes" id="UP000054785"/>
    </source>
</evidence>
<evidence type="ECO:0000313" key="2">
    <source>
        <dbReference type="EMBL" id="KTD01978.1"/>
    </source>
</evidence>
<organism evidence="2 3">
    <name type="scientific">Legionella geestiana</name>
    <dbReference type="NCBI Taxonomy" id="45065"/>
    <lineage>
        <taxon>Bacteria</taxon>
        <taxon>Pseudomonadati</taxon>
        <taxon>Pseudomonadota</taxon>
        <taxon>Gammaproteobacteria</taxon>
        <taxon>Legionellales</taxon>
        <taxon>Legionellaceae</taxon>
        <taxon>Legionella</taxon>
    </lineage>
</organism>
<feature type="compositionally biased region" description="Basic and acidic residues" evidence="1">
    <location>
        <begin position="34"/>
        <end position="64"/>
    </location>
</feature>
<name>A0A0W0U2J3_9GAMM</name>
<feature type="region of interest" description="Disordered" evidence="1">
    <location>
        <begin position="1"/>
        <end position="136"/>
    </location>
</feature>
<reference evidence="2 3" key="1">
    <citation type="submission" date="2015-11" db="EMBL/GenBank/DDBJ databases">
        <title>Genomic analysis of 38 Legionella species identifies large and diverse effector repertoires.</title>
        <authorList>
            <person name="Burstein D."/>
            <person name="Amaro F."/>
            <person name="Zusman T."/>
            <person name="Lifshitz Z."/>
            <person name="Cohen O."/>
            <person name="Gilbert J.A."/>
            <person name="Pupko T."/>
            <person name="Shuman H.A."/>
            <person name="Segal G."/>
        </authorList>
    </citation>
    <scope>NUCLEOTIDE SEQUENCE [LARGE SCALE GENOMIC DNA]</scope>
    <source>
        <strain evidence="2 3">ATCC 49504</strain>
    </source>
</reference>
<proteinExistence type="predicted"/>
<evidence type="ECO:0000256" key="1">
    <source>
        <dbReference type="SAM" id="MobiDB-lite"/>
    </source>
</evidence>